<accession>A0A9P6UQN5</accession>
<dbReference type="PANTHER" id="PTHR13395:SF6">
    <property type="entry name" value="SISTER CHROMATID COHESION PROTEIN DCC1"/>
    <property type="match status" value="1"/>
</dbReference>
<dbReference type="GO" id="GO:0031390">
    <property type="term" value="C:Ctf18 RFC-like complex"/>
    <property type="evidence" value="ECO:0007669"/>
    <property type="project" value="InterPro"/>
</dbReference>
<dbReference type="EMBL" id="JAAAIN010000378">
    <property type="protein sequence ID" value="KAG0315362.1"/>
    <property type="molecule type" value="Genomic_DNA"/>
</dbReference>
<name>A0A9P6UQN5_9FUNG</name>
<keyword evidence="2" id="KW-0235">DNA replication</keyword>
<proteinExistence type="inferred from homology"/>
<keyword evidence="4" id="KW-1185">Reference proteome</keyword>
<dbReference type="InterPro" id="IPR019128">
    <property type="entry name" value="Dcc1"/>
</dbReference>
<dbReference type="OrthoDB" id="276989at2759"/>
<protein>
    <submittedName>
        <fullName evidence="3">Sister chromatid cohesion protein DCC1</fullName>
    </submittedName>
</protein>
<evidence type="ECO:0000313" key="4">
    <source>
        <dbReference type="Proteomes" id="UP000823405"/>
    </source>
</evidence>
<evidence type="ECO:0000256" key="1">
    <source>
        <dbReference type="ARBA" id="ARBA00007017"/>
    </source>
</evidence>
<evidence type="ECO:0000313" key="3">
    <source>
        <dbReference type="EMBL" id="KAG0315362.1"/>
    </source>
</evidence>
<gene>
    <name evidence="3" type="primary">DSCC1</name>
    <name evidence="3" type="ORF">BGZ97_008316</name>
</gene>
<evidence type="ECO:0000256" key="2">
    <source>
        <dbReference type="ARBA" id="ARBA00022705"/>
    </source>
</evidence>
<organism evidence="3 4">
    <name type="scientific">Linnemannia gamsii</name>
    <dbReference type="NCBI Taxonomy" id="64522"/>
    <lineage>
        <taxon>Eukaryota</taxon>
        <taxon>Fungi</taxon>
        <taxon>Fungi incertae sedis</taxon>
        <taxon>Mucoromycota</taxon>
        <taxon>Mortierellomycotina</taxon>
        <taxon>Mortierellomycetes</taxon>
        <taxon>Mortierellales</taxon>
        <taxon>Mortierellaceae</taxon>
        <taxon>Linnemannia</taxon>
    </lineage>
</organism>
<dbReference type="GO" id="GO:0006260">
    <property type="term" value="P:DNA replication"/>
    <property type="evidence" value="ECO:0007669"/>
    <property type="project" value="UniProtKB-KW"/>
</dbReference>
<dbReference type="PANTHER" id="PTHR13395">
    <property type="entry name" value="SISTER CHROMATID COHESION PROTEIN DCC1-RELATED"/>
    <property type="match status" value="1"/>
</dbReference>
<comment type="caution">
    <text evidence="3">The sequence shown here is derived from an EMBL/GenBank/DDBJ whole genome shotgun (WGS) entry which is preliminary data.</text>
</comment>
<dbReference type="GO" id="GO:0000785">
    <property type="term" value="C:chromatin"/>
    <property type="evidence" value="ECO:0007669"/>
    <property type="project" value="TreeGrafter"/>
</dbReference>
<dbReference type="Proteomes" id="UP000823405">
    <property type="component" value="Unassembled WGS sequence"/>
</dbReference>
<comment type="similarity">
    <text evidence="1">Belongs to the DCC1 family.</text>
</comment>
<reference evidence="3" key="1">
    <citation type="journal article" date="2020" name="Fungal Divers.">
        <title>Resolving the Mortierellaceae phylogeny through synthesis of multi-gene phylogenetics and phylogenomics.</title>
        <authorList>
            <person name="Vandepol N."/>
            <person name="Liber J."/>
            <person name="Desiro A."/>
            <person name="Na H."/>
            <person name="Kennedy M."/>
            <person name="Barry K."/>
            <person name="Grigoriev I.V."/>
            <person name="Miller A.N."/>
            <person name="O'Donnell K."/>
            <person name="Stajich J.E."/>
            <person name="Bonito G."/>
        </authorList>
    </citation>
    <scope>NUCLEOTIDE SEQUENCE</scope>
    <source>
        <strain evidence="3">NVP60</strain>
    </source>
</reference>
<dbReference type="GO" id="GO:0000775">
    <property type="term" value="C:chromosome, centromeric region"/>
    <property type="evidence" value="ECO:0007669"/>
    <property type="project" value="TreeGrafter"/>
</dbReference>
<dbReference type="Pfam" id="PF09724">
    <property type="entry name" value="Dcc1"/>
    <property type="match status" value="1"/>
</dbReference>
<sequence length="427" mass="48531">MANPSTQPPSNATTTNIIFSRDFTQSTYTLLEIPKTLEKYINAQDDNATLSFQVRGLEKDTAVLCTPTQTFSLQRAHTSNMLIPVAPLIESRRSDNDTGMDVDMDMDTEIGGSLHADPYYIDDPVLEDSPFGRQAVLDILDSVLDLIPISPRLERLGEILAKSQFEGWAQESDSKNNLYTWEHLQSVIQASDKEIMDWLKEHHACLIDGHWRLFKRRFMFDILREILSIMNALGMEATSVDSESVCAEIENDTPESESGIASWMVKHCIVSFSEDAVPSTVGNPDHYCLSAKKVSAFMGIHLLSSTERGHRWRLQDFLLKWNELLQEHFKADLKYLAGEYILENDRGMDKNPQQYIRYFSKSQLPLDAAARFTALFEVKPKWDGPEIRPFLRDLVLDEKKLDILLLKHARSVKQPGGGVVYSSRVIK</sequence>
<dbReference type="GO" id="GO:0034088">
    <property type="term" value="P:maintenance of mitotic sister chromatid cohesion"/>
    <property type="evidence" value="ECO:0007669"/>
    <property type="project" value="TreeGrafter"/>
</dbReference>
<dbReference type="AlphaFoldDB" id="A0A9P6UQN5"/>